<dbReference type="GO" id="GO:0034244">
    <property type="term" value="P:negative regulation of transcription elongation by RNA polymerase II"/>
    <property type="evidence" value="ECO:0007669"/>
    <property type="project" value="InterPro"/>
</dbReference>
<dbReference type="InterPro" id="IPR011011">
    <property type="entry name" value="Znf_FYVE_PHD"/>
</dbReference>
<dbReference type="CDD" id="cd15489">
    <property type="entry name" value="PHD_SF"/>
    <property type="match status" value="1"/>
</dbReference>
<dbReference type="AlphaFoldDB" id="A0AAW1LYS8"/>
<comment type="caution">
    <text evidence="7">The sequence shown here is derived from an EMBL/GenBank/DDBJ whole genome shotgun (WGS) entry which is preliminary data.</text>
</comment>
<evidence type="ECO:0000256" key="5">
    <source>
        <dbReference type="ARBA" id="ARBA00023163"/>
    </source>
</evidence>
<evidence type="ECO:0000256" key="4">
    <source>
        <dbReference type="ARBA" id="ARBA00023015"/>
    </source>
</evidence>
<dbReference type="EMBL" id="JBDFQZ010000003">
    <property type="protein sequence ID" value="KAK9740890.1"/>
    <property type="molecule type" value="Genomic_DNA"/>
</dbReference>
<sequence length="312" mass="35961">MTVCQACGDAGWVETLIFCCKCQGIAEHTYCLDQSTTTDDGCIRWVCEFCEPRVIELSDSTRQSSEGSLLSLKELRGVEGSEQPRNALNPKESLYIRPGNNGQTRCRDSVNKHYDRKYIVEDIRFLSKDSTDNLAEAFSSTVLPRSQETSEITVSDFLDTAQPLSYSIWRGRCCIYGQYSFTILAHMSSKASAEASEVVRSLPKLLGFEIVPKIDIWPLKFRNAVPTADNISVYFFPEDYRAERVYDRLVDYIIEHEFAMLLKVHNVELLVFSSRELHLNNWRYQRKYYLWGIIRRKKKNLPQNQSDNHTSS</sequence>
<dbReference type="GO" id="GO:0140566">
    <property type="term" value="F:histone reader activity"/>
    <property type="evidence" value="ECO:0007669"/>
    <property type="project" value="InterPro"/>
</dbReference>
<evidence type="ECO:0000256" key="1">
    <source>
        <dbReference type="ARBA" id="ARBA00022723"/>
    </source>
</evidence>
<dbReference type="InterPro" id="IPR056280">
    <property type="entry name" value="AIPP2-like_SPOC"/>
</dbReference>
<reference evidence="7 8" key="1">
    <citation type="submission" date="2024-03" db="EMBL/GenBank/DDBJ databases">
        <title>WGS assembly of Saponaria officinalis var. Norfolk2.</title>
        <authorList>
            <person name="Jenkins J."/>
            <person name="Shu S."/>
            <person name="Grimwood J."/>
            <person name="Barry K."/>
            <person name="Goodstein D."/>
            <person name="Schmutz J."/>
            <person name="Leebens-Mack J."/>
            <person name="Osbourn A."/>
        </authorList>
    </citation>
    <scope>NUCLEOTIDE SEQUENCE [LARGE SCALE GENOMIC DNA]</scope>
    <source>
        <strain evidence="8">cv. Norfolk2</strain>
        <strain evidence="7">JIC</strain>
        <tissue evidence="7">Leaf</tissue>
    </source>
</reference>
<keyword evidence="5" id="KW-0804">Transcription</keyword>
<feature type="domain" description="AIPP2-like SPOC-like" evidence="6">
    <location>
        <begin position="169"/>
        <end position="293"/>
    </location>
</feature>
<keyword evidence="2" id="KW-0863">Zinc-finger</keyword>
<dbReference type="InterPro" id="IPR049914">
    <property type="entry name" value="PHD1-3/5-6"/>
</dbReference>
<dbReference type="PANTHER" id="PTHR33304">
    <property type="match status" value="1"/>
</dbReference>
<dbReference type="SUPFAM" id="SSF57903">
    <property type="entry name" value="FYVE/PHD zinc finger"/>
    <property type="match status" value="1"/>
</dbReference>
<gene>
    <name evidence="7" type="ORF">RND81_03G068500</name>
</gene>
<dbReference type="Gene3D" id="3.30.40.10">
    <property type="entry name" value="Zinc/RING finger domain, C3HC4 (zinc finger)"/>
    <property type="match status" value="1"/>
</dbReference>
<evidence type="ECO:0000256" key="2">
    <source>
        <dbReference type="ARBA" id="ARBA00022771"/>
    </source>
</evidence>
<protein>
    <recommendedName>
        <fullName evidence="6">AIPP2-like SPOC-like domain-containing protein</fullName>
    </recommendedName>
</protein>
<dbReference type="Pfam" id="PF23121">
    <property type="entry name" value="SPOC_AIPP2"/>
    <property type="match status" value="1"/>
</dbReference>
<dbReference type="GO" id="GO:0008270">
    <property type="term" value="F:zinc ion binding"/>
    <property type="evidence" value="ECO:0007669"/>
    <property type="project" value="UniProtKB-KW"/>
</dbReference>
<keyword evidence="4" id="KW-0805">Transcription regulation</keyword>
<evidence type="ECO:0000313" key="8">
    <source>
        <dbReference type="Proteomes" id="UP001443914"/>
    </source>
</evidence>
<evidence type="ECO:0000313" key="7">
    <source>
        <dbReference type="EMBL" id="KAK9740889.1"/>
    </source>
</evidence>
<evidence type="ECO:0000259" key="6">
    <source>
        <dbReference type="Pfam" id="PF23121"/>
    </source>
</evidence>
<name>A0AAW1LYS8_SAPOF</name>
<keyword evidence="8" id="KW-1185">Reference proteome</keyword>
<evidence type="ECO:0000256" key="3">
    <source>
        <dbReference type="ARBA" id="ARBA00022833"/>
    </source>
</evidence>
<organism evidence="7 8">
    <name type="scientific">Saponaria officinalis</name>
    <name type="common">Common soapwort</name>
    <name type="synonym">Lychnis saponaria</name>
    <dbReference type="NCBI Taxonomy" id="3572"/>
    <lineage>
        <taxon>Eukaryota</taxon>
        <taxon>Viridiplantae</taxon>
        <taxon>Streptophyta</taxon>
        <taxon>Embryophyta</taxon>
        <taxon>Tracheophyta</taxon>
        <taxon>Spermatophyta</taxon>
        <taxon>Magnoliopsida</taxon>
        <taxon>eudicotyledons</taxon>
        <taxon>Gunneridae</taxon>
        <taxon>Pentapetalae</taxon>
        <taxon>Caryophyllales</taxon>
        <taxon>Caryophyllaceae</taxon>
        <taxon>Caryophylleae</taxon>
        <taxon>Saponaria</taxon>
    </lineage>
</organism>
<dbReference type="PANTHER" id="PTHR33304:SF49">
    <property type="entry name" value="OS12G0161500 PROTEIN"/>
    <property type="match status" value="1"/>
</dbReference>
<dbReference type="EMBL" id="JBDFQZ010000003">
    <property type="protein sequence ID" value="KAK9740891.1"/>
    <property type="molecule type" value="Genomic_DNA"/>
</dbReference>
<dbReference type="EMBL" id="JBDFQZ010000003">
    <property type="protein sequence ID" value="KAK9740889.1"/>
    <property type="molecule type" value="Genomic_DNA"/>
</dbReference>
<keyword evidence="3" id="KW-0862">Zinc</keyword>
<proteinExistence type="predicted"/>
<accession>A0AAW1LYS8</accession>
<dbReference type="InterPro" id="IPR013083">
    <property type="entry name" value="Znf_RING/FYVE/PHD"/>
</dbReference>
<dbReference type="Proteomes" id="UP001443914">
    <property type="component" value="Unassembled WGS sequence"/>
</dbReference>
<keyword evidence="1" id="KW-0479">Metal-binding</keyword>